<keyword evidence="1" id="KW-0697">Rotamase</keyword>
<accession>A0A9W6B473</accession>
<dbReference type="InterPro" id="IPR046357">
    <property type="entry name" value="PPIase_dom_sf"/>
</dbReference>
<dbReference type="InterPro" id="IPR000297">
    <property type="entry name" value="PPIase_PpiC"/>
</dbReference>
<keyword evidence="1 3" id="KW-0413">Isomerase</keyword>
<organism evidence="3 4">
    <name type="scientific">Neptunitalea chrysea</name>
    <dbReference type="NCBI Taxonomy" id="1647581"/>
    <lineage>
        <taxon>Bacteria</taxon>
        <taxon>Pseudomonadati</taxon>
        <taxon>Bacteroidota</taxon>
        <taxon>Flavobacteriia</taxon>
        <taxon>Flavobacteriales</taxon>
        <taxon>Flavobacteriaceae</taxon>
        <taxon>Neptunitalea</taxon>
    </lineage>
</organism>
<comment type="caution">
    <text evidence="3">The sequence shown here is derived from an EMBL/GenBank/DDBJ whole genome shotgun (WGS) entry which is preliminary data.</text>
</comment>
<name>A0A9W6B473_9FLAO</name>
<evidence type="ECO:0000256" key="1">
    <source>
        <dbReference type="PROSITE-ProRule" id="PRU00278"/>
    </source>
</evidence>
<dbReference type="PANTHER" id="PTHR47245:SF2">
    <property type="entry name" value="PEPTIDYL-PROLYL CIS-TRANS ISOMERASE HP_0175-RELATED"/>
    <property type="match status" value="1"/>
</dbReference>
<protein>
    <submittedName>
        <fullName evidence="3">Peptidyl-prolyl cis-trans isomerase</fullName>
    </submittedName>
</protein>
<evidence type="ECO:0000313" key="4">
    <source>
        <dbReference type="Proteomes" id="UP001143545"/>
    </source>
</evidence>
<dbReference type="GO" id="GO:0003755">
    <property type="term" value="F:peptidyl-prolyl cis-trans isomerase activity"/>
    <property type="evidence" value="ECO:0007669"/>
    <property type="project" value="UniProtKB-KW"/>
</dbReference>
<dbReference type="AlphaFoldDB" id="A0A9W6B473"/>
<dbReference type="PROSITE" id="PS50198">
    <property type="entry name" value="PPIC_PPIASE_2"/>
    <property type="match status" value="2"/>
</dbReference>
<gene>
    <name evidence="3" type="ORF">NBRC110019_12650</name>
</gene>
<evidence type="ECO:0000313" key="3">
    <source>
        <dbReference type="EMBL" id="GLB52226.1"/>
    </source>
</evidence>
<dbReference type="Pfam" id="PF00639">
    <property type="entry name" value="Rotamase"/>
    <property type="match status" value="1"/>
</dbReference>
<dbReference type="EMBL" id="BRVP01000007">
    <property type="protein sequence ID" value="GLB52226.1"/>
    <property type="molecule type" value="Genomic_DNA"/>
</dbReference>
<dbReference type="SUPFAM" id="SSF54534">
    <property type="entry name" value="FKBP-like"/>
    <property type="match status" value="2"/>
</dbReference>
<reference evidence="3" key="1">
    <citation type="submission" date="2022-07" db="EMBL/GenBank/DDBJ databases">
        <title>Taxonomy of Novel Oxalotrophic and Methylotrophic Bacteria.</title>
        <authorList>
            <person name="Sahin N."/>
            <person name="Tani A."/>
        </authorList>
    </citation>
    <scope>NUCLEOTIDE SEQUENCE</scope>
    <source>
        <strain evidence="3">AM327</strain>
    </source>
</reference>
<dbReference type="Pfam" id="PF13145">
    <property type="entry name" value="Rotamase_2"/>
    <property type="match status" value="1"/>
</dbReference>
<dbReference type="Gene3D" id="3.10.50.40">
    <property type="match status" value="2"/>
</dbReference>
<keyword evidence="4" id="KW-1185">Reference proteome</keyword>
<dbReference type="Pfam" id="PF13616">
    <property type="entry name" value="Rotamase_3"/>
    <property type="match status" value="1"/>
</dbReference>
<sequence length="652" mass="75081">MNSMKNTIFLVFVLLVSLVSAQNKEIIFTVDNEPVYKDEFLRIYKKNIDLVKDESQKDIDEYLELYIDYKLKVLQSEELGLDEKNSFIKEFEGYKKQLAKNYLTDTKATDALLNEAYERYLKEVKAKHILVLANEAAKPSDTLEAFNKILELKEQVAKEGFENVMKKVHNGKTIFGEDLGYFSVFRMVYPFESAAYNTPVGTVSDPVRTKFGYHIIKVYDVRDNKGELEVAHIMVASKDSDTDDAKQHAKQKVFELYEELKKGGSFEDIAKTYSDDKASATAGGRLGKFAAGSLSSAAFEDAAFSLKKDGDVSEPIKSEFGWHIIKLIRKYPIGSYEDEKGDLEMKIKQDSRSQYITESFVNMLKKQYNFKENKEAYEYVTSVVADSIKTRKWTFDSENPNVEKILFTVNDEKKVFVKDFLQLLEMRQRRANVQNVDQFIKQNYELFIQQQILQYKEDRLAIENKEYANTLKEYRDGLLLFDLMQMKIWNKAKEDTLGLDMFYEKHKGEYMWKERTDAVIAVCTSKDAANQVQKLLKEGASLEDIKEKINTKDRINAVITSKTLEVGDDAIPSGYKLKEGVSDIYETRPGEFTIIVAGEIKKSEPKKLDEAKGKVISDYQQSLEAQWLNGLRKGHTIIVNKKVLKKVKKEVK</sequence>
<dbReference type="InterPro" id="IPR050245">
    <property type="entry name" value="PrsA_foldase"/>
</dbReference>
<dbReference type="PANTHER" id="PTHR47245">
    <property type="entry name" value="PEPTIDYLPROLYL ISOMERASE"/>
    <property type="match status" value="1"/>
</dbReference>
<feature type="domain" description="PpiC" evidence="2">
    <location>
        <begin position="121"/>
        <end position="220"/>
    </location>
</feature>
<evidence type="ECO:0000259" key="2">
    <source>
        <dbReference type="PROSITE" id="PS50198"/>
    </source>
</evidence>
<feature type="domain" description="PpiC" evidence="2">
    <location>
        <begin position="225"/>
        <end position="329"/>
    </location>
</feature>
<dbReference type="Proteomes" id="UP001143545">
    <property type="component" value="Unassembled WGS sequence"/>
</dbReference>
<proteinExistence type="predicted"/>